<accession>A0A099KZ88</accession>
<dbReference type="InterPro" id="IPR036086">
    <property type="entry name" value="ParB/Sulfiredoxin_sf"/>
</dbReference>
<dbReference type="CDD" id="cd16387">
    <property type="entry name" value="ParB_N_Srx"/>
    <property type="match status" value="1"/>
</dbReference>
<protein>
    <submittedName>
        <fullName evidence="1">ParB domain protein nuclease</fullName>
    </submittedName>
</protein>
<dbReference type="Proteomes" id="UP000029868">
    <property type="component" value="Unassembled WGS sequence"/>
</dbReference>
<reference evidence="1 2" key="1">
    <citation type="submission" date="2014-08" db="EMBL/GenBank/DDBJ databases">
        <title>Genomic and Phenotypic Diversity of Colwellia psychrerythraea strains from Disparate Marine Basins.</title>
        <authorList>
            <person name="Techtmann S.M."/>
            <person name="Stelling S.C."/>
            <person name="Utturkar S.M."/>
            <person name="Alshibli N."/>
            <person name="Harris A."/>
            <person name="Brown S.D."/>
            <person name="Hazen T.C."/>
        </authorList>
    </citation>
    <scope>NUCLEOTIDE SEQUENCE [LARGE SCALE GENOMIC DNA]</scope>
    <source>
        <strain evidence="1 2">GAB14E</strain>
    </source>
</reference>
<dbReference type="AlphaFoldDB" id="A0A099KZ88"/>
<gene>
    <name evidence="1" type="ORF">GAB14E_0001</name>
</gene>
<dbReference type="RefSeq" id="WP_033081063.1">
    <property type="nucleotide sequence ID" value="NZ_JQEC01000011.1"/>
</dbReference>
<comment type="caution">
    <text evidence="1">The sequence shown here is derived from an EMBL/GenBank/DDBJ whole genome shotgun (WGS) entry which is preliminary data.</text>
</comment>
<organism evidence="1 2">
    <name type="scientific">Colwellia psychrerythraea</name>
    <name type="common">Vibrio psychroerythus</name>
    <dbReference type="NCBI Taxonomy" id="28229"/>
    <lineage>
        <taxon>Bacteria</taxon>
        <taxon>Pseudomonadati</taxon>
        <taxon>Pseudomonadota</taxon>
        <taxon>Gammaproteobacteria</taxon>
        <taxon>Alteromonadales</taxon>
        <taxon>Colwelliaceae</taxon>
        <taxon>Colwellia</taxon>
    </lineage>
</organism>
<sequence>MNGLTHEQLLLSSLNTIGGLTDDTFYYQSIFLSSVIPDSTNARFLPAIFIKDNDAKLFVKRKITKKELVHMYNAEDHVLIGQSCMINCLKYGSSDWKKANQTIESILELGDNISVSELIQAPTLYPVEDGKYQILTGHRRFFALIYANGYDSTAQFKLYNTKPLLVKVKQFQENASREELPQYGKLMAFESAMSEITTLNTARIKLGLKKLTVKEIATNLGISMGTFDNYNVLSRYKCVITAYESGLSTPFIKVKKMVLTVETEYKIQYKKSVLNLTDKKNIDNEIQSKLLNKIPLRPIPKTYKVENIKSANTIKALLMANIMELETGIDWDNIDWDDHAAVSMIFSSVIEFLENTNN</sequence>
<evidence type="ECO:0000313" key="1">
    <source>
        <dbReference type="EMBL" id="KGJ96054.1"/>
    </source>
</evidence>
<dbReference type="SUPFAM" id="SSF110849">
    <property type="entry name" value="ParB/Sulfiredoxin"/>
    <property type="match status" value="1"/>
</dbReference>
<dbReference type="PATRIC" id="fig|28229.3.peg.927"/>
<evidence type="ECO:0000313" key="2">
    <source>
        <dbReference type="Proteomes" id="UP000029868"/>
    </source>
</evidence>
<name>A0A099KZ88_COLPS</name>
<dbReference type="EMBL" id="JQEC01000011">
    <property type="protein sequence ID" value="KGJ96054.1"/>
    <property type="molecule type" value="Genomic_DNA"/>
</dbReference>
<dbReference type="OrthoDB" id="6327781at2"/>
<proteinExistence type="predicted"/>